<evidence type="ECO:0000259" key="4">
    <source>
        <dbReference type="Pfam" id="PF13205"/>
    </source>
</evidence>
<keyword evidence="7" id="KW-1185">Reference proteome</keyword>
<dbReference type="Gene3D" id="3.60.10.10">
    <property type="entry name" value="Endonuclease/exonuclease/phosphatase"/>
    <property type="match status" value="1"/>
</dbReference>
<dbReference type="OrthoDB" id="5500612at2"/>
<organism evidence="6 7">
    <name type="scientific">Chitinophaga eiseniae</name>
    <dbReference type="NCBI Taxonomy" id="634771"/>
    <lineage>
        <taxon>Bacteria</taxon>
        <taxon>Pseudomonadati</taxon>
        <taxon>Bacteroidota</taxon>
        <taxon>Chitinophagia</taxon>
        <taxon>Chitinophagales</taxon>
        <taxon>Chitinophagaceae</taxon>
        <taxon>Chitinophaga</taxon>
    </lineage>
</organism>
<feature type="domain" description="Endonuclease/exonuclease/phosphatase" evidence="3">
    <location>
        <begin position="626"/>
        <end position="833"/>
    </location>
</feature>
<dbReference type="RefSeq" id="WP_078668862.1">
    <property type="nucleotide sequence ID" value="NZ_FUWZ01000002.1"/>
</dbReference>
<dbReference type="STRING" id="634771.SAMN04488128_102294"/>
<dbReference type="NCBIfam" id="TIGR04183">
    <property type="entry name" value="Por_Secre_tail"/>
    <property type="match status" value="1"/>
</dbReference>
<dbReference type="Pfam" id="PF03372">
    <property type="entry name" value="Exo_endo_phos"/>
    <property type="match status" value="1"/>
</dbReference>
<gene>
    <name evidence="6" type="ORF">SAMN04488128_102294</name>
</gene>
<dbReference type="Proteomes" id="UP000190367">
    <property type="component" value="Unassembled WGS sequence"/>
</dbReference>
<evidence type="ECO:0000313" key="7">
    <source>
        <dbReference type="Proteomes" id="UP000190367"/>
    </source>
</evidence>
<dbReference type="GO" id="GO:0003824">
    <property type="term" value="F:catalytic activity"/>
    <property type="evidence" value="ECO:0007669"/>
    <property type="project" value="InterPro"/>
</dbReference>
<evidence type="ECO:0000256" key="2">
    <source>
        <dbReference type="SAM" id="SignalP"/>
    </source>
</evidence>
<accession>A0A1T4QCF4</accession>
<dbReference type="EMBL" id="FUWZ01000002">
    <property type="protein sequence ID" value="SKA01354.1"/>
    <property type="molecule type" value="Genomic_DNA"/>
</dbReference>
<evidence type="ECO:0000259" key="3">
    <source>
        <dbReference type="Pfam" id="PF03372"/>
    </source>
</evidence>
<feature type="chain" id="PRO_5012391334" evidence="2">
    <location>
        <begin position="23"/>
        <end position="1095"/>
    </location>
</feature>
<dbReference type="Pfam" id="PF13205">
    <property type="entry name" value="Big_5"/>
    <property type="match status" value="1"/>
</dbReference>
<dbReference type="InterPro" id="IPR036691">
    <property type="entry name" value="Endo/exonu/phosph_ase_sf"/>
</dbReference>
<dbReference type="Gene3D" id="2.60.120.200">
    <property type="match status" value="1"/>
</dbReference>
<dbReference type="SUPFAM" id="SSF56219">
    <property type="entry name" value="DNase I-like"/>
    <property type="match status" value="1"/>
</dbReference>
<keyword evidence="1 2" id="KW-0732">Signal</keyword>
<dbReference type="AlphaFoldDB" id="A0A1T4QCF4"/>
<dbReference type="InterPro" id="IPR005135">
    <property type="entry name" value="Endo/exonuclease/phosphatase"/>
</dbReference>
<dbReference type="InterPro" id="IPR032812">
    <property type="entry name" value="SbsA_Ig"/>
</dbReference>
<dbReference type="NCBIfam" id="NF038128">
    <property type="entry name" value="choice_anch_J"/>
    <property type="match status" value="1"/>
</dbReference>
<sequence>MSRPLRYLFLLLAFIYSGGAAAQTQPQPRPLPYQENFDALSAASTVYPDGWQGWTLSGSPGSNFNTAAPSADKALTSNGSASGTANGVYNYSGKLGFLNSGSVDNSLVLAINTGGQVNVTVSYDAMTIRNPYDGNSNTRINEMGLQYRIGAAGSFINVSGTTYQNNTVTQTGSGITQPQQPLAISIVLPAECNNQPLVQLRWVNRQISGAGSRPSFAVDNIVVAGAGADVTPPVVTSLAPANQSADVSPATPLQIIFSETVAANEGRLYLHNSSSGQTDTFAIGHPALAISNHQLTLNKILHPYSSYYVTIDSALVKDLSGNDFAGMADSTQWRFSTGAQQLNFDFNNCAPAGSTMLSGGFSQYSVTGAQTWACTTFGQNNSNGVQINGFSGGAQDNEDWLISPAFDLTGFQVPLLHFSSRTAFTGPALVLKVSTDYSGSGDPRSATWHTLNGRFPATGSDVWTSSNGINLAGHKAASVYIAFVYTSSPALQAARWTIDDFGLKDTTATPAPTLTSSPAAIDFDYVKSGQASVPQQVSYWANDFTGDLHISAPAGFRLSADSNTYSTQLTIPQTTLNAGPQQLWVKFVPTAANTTYNGTLSFSAPGFSDNHIRLSGTSLRSLKVVNWNIEWFGSPAQNPANDSLQQANVTRIMQYLDADVFALAEVVDTARFRAVVSQLPGYSYVMSDFSSYADSLTDVDYALAQKLAFVYKTSVIRKIRTYGVLRQGGSSTAYYNWSSGRFPYLMEATAKLDNDSARINFILLHAKANTGTKPEKLVSWDRRKNGAKELKDTLDAQYPYNNLIVLGDFNDDLARTITTERAPDTTTSYIDFMNDTLHYKPLTLPLSLAGERSTASFSSVIDNVIGSDETGVAYLPGSARVLQQVQQLVSSYSSTTTDHYPVLSRYDLRILGNPLPLNSFEAKADGGKVQLTWNTPYEINSGTFVIERSRNLVHFTPVDTLAAYGTTGEAHAYLWYDDAPWPGIAQYRLKYTGLDGTVKYSPAKTVWLTGKDLWWRFWWCILGHQLQYWIDWGKNGPAAIQLIDMQGRVRHQEQTTLIKGKNTRSLDVSRLPAGVYFLRVQSGLDVQVTKVMVNP</sequence>
<protein>
    <submittedName>
        <fullName evidence="6">Por secretion system C-terminal sorting domain-containing protein</fullName>
    </submittedName>
</protein>
<evidence type="ECO:0000259" key="5">
    <source>
        <dbReference type="Pfam" id="PF18962"/>
    </source>
</evidence>
<reference evidence="7" key="1">
    <citation type="submission" date="2017-02" db="EMBL/GenBank/DDBJ databases">
        <authorList>
            <person name="Varghese N."/>
            <person name="Submissions S."/>
        </authorList>
    </citation>
    <scope>NUCLEOTIDE SEQUENCE [LARGE SCALE GENOMIC DNA]</scope>
    <source>
        <strain evidence="7">DSM 22224</strain>
    </source>
</reference>
<dbReference type="Pfam" id="PF18962">
    <property type="entry name" value="Por_Secre_tail"/>
    <property type="match status" value="1"/>
</dbReference>
<feature type="domain" description="Secretion system C-terminal sorting" evidence="5">
    <location>
        <begin position="1038"/>
        <end position="1093"/>
    </location>
</feature>
<dbReference type="InterPro" id="IPR026444">
    <property type="entry name" value="Secre_tail"/>
</dbReference>
<evidence type="ECO:0000313" key="6">
    <source>
        <dbReference type="EMBL" id="SKA01354.1"/>
    </source>
</evidence>
<feature type="domain" description="SbsA Ig-like" evidence="4">
    <location>
        <begin position="229"/>
        <end position="337"/>
    </location>
</feature>
<evidence type="ECO:0000256" key="1">
    <source>
        <dbReference type="ARBA" id="ARBA00022729"/>
    </source>
</evidence>
<feature type="signal peptide" evidence="2">
    <location>
        <begin position="1"/>
        <end position="22"/>
    </location>
</feature>
<name>A0A1T4QCF4_9BACT</name>
<proteinExistence type="predicted"/>